<organism evidence="2 3">
    <name type="scientific">Nonomuraea coxensis DSM 45129</name>
    <dbReference type="NCBI Taxonomy" id="1122611"/>
    <lineage>
        <taxon>Bacteria</taxon>
        <taxon>Bacillati</taxon>
        <taxon>Actinomycetota</taxon>
        <taxon>Actinomycetes</taxon>
        <taxon>Streptosporangiales</taxon>
        <taxon>Streptosporangiaceae</taxon>
        <taxon>Nonomuraea</taxon>
    </lineage>
</organism>
<dbReference type="SUPFAM" id="SSF47413">
    <property type="entry name" value="lambda repressor-like DNA-binding domains"/>
    <property type="match status" value="1"/>
</dbReference>
<protein>
    <recommendedName>
        <fullName evidence="1">HTH cro/C1-type domain-containing protein</fullName>
    </recommendedName>
</protein>
<evidence type="ECO:0000313" key="3">
    <source>
        <dbReference type="Proteomes" id="UP000824681"/>
    </source>
</evidence>
<dbReference type="SMART" id="SM00530">
    <property type="entry name" value="HTH_XRE"/>
    <property type="match status" value="1"/>
</dbReference>
<dbReference type="Proteomes" id="UP000824681">
    <property type="component" value="Chromosome"/>
</dbReference>
<accession>A0ABX8TUL5</accession>
<name>A0ABX8TUL5_9ACTN</name>
<dbReference type="PROSITE" id="PS50943">
    <property type="entry name" value="HTH_CROC1"/>
    <property type="match status" value="1"/>
</dbReference>
<keyword evidence="3" id="KW-1185">Reference proteome</keyword>
<sequence>MSLYERFAATARGARALAAARLRQEVLGALHQAQKLSGLSQSEIAQTLGVRRSAANQVFRGDGNLRVNTMADYLHAMGFELDIRLVRAGEPRRAALERREVKPVLPDWRVQPSPPTSTGVPIDGEIRQPPVPPAPLRTANQQEYGLAAFSASTSSPIVGIQIVGR</sequence>
<reference evidence="2 3" key="1">
    <citation type="journal article" date="2021" name="ACS Chem. Biol.">
        <title>Genomic-Led Discovery of a Novel Glycopeptide Antibiotic by Nonomuraea coxensis DSM 45129.</title>
        <authorList>
            <person name="Yushchuk O."/>
            <person name="Vior N.M."/>
            <person name="Andreo-Vidal A."/>
            <person name="Berini F."/>
            <person name="Ruckert C."/>
            <person name="Busche T."/>
            <person name="Binda E."/>
            <person name="Kalinowski J."/>
            <person name="Truman A.W."/>
            <person name="Marinelli F."/>
        </authorList>
    </citation>
    <scope>NUCLEOTIDE SEQUENCE [LARGE SCALE GENOMIC DNA]</scope>
    <source>
        <strain evidence="2 3">DSM 45129</strain>
    </source>
</reference>
<feature type="domain" description="HTH cro/C1-type" evidence="1">
    <location>
        <begin position="30"/>
        <end position="84"/>
    </location>
</feature>
<dbReference type="RefSeq" id="WP_020544482.1">
    <property type="nucleotide sequence ID" value="NZ_CP068985.1"/>
</dbReference>
<dbReference type="InterPro" id="IPR010982">
    <property type="entry name" value="Lambda_DNA-bd_dom_sf"/>
</dbReference>
<proteinExistence type="predicted"/>
<evidence type="ECO:0000313" key="2">
    <source>
        <dbReference type="EMBL" id="QYC39047.1"/>
    </source>
</evidence>
<dbReference type="CDD" id="cd00093">
    <property type="entry name" value="HTH_XRE"/>
    <property type="match status" value="1"/>
</dbReference>
<dbReference type="Gene3D" id="1.10.260.40">
    <property type="entry name" value="lambda repressor-like DNA-binding domains"/>
    <property type="match status" value="1"/>
</dbReference>
<dbReference type="Pfam" id="PF01381">
    <property type="entry name" value="HTH_3"/>
    <property type="match status" value="1"/>
</dbReference>
<gene>
    <name evidence="2" type="ORF">Nocox_07105</name>
</gene>
<evidence type="ECO:0000259" key="1">
    <source>
        <dbReference type="PROSITE" id="PS50943"/>
    </source>
</evidence>
<dbReference type="EMBL" id="CP068985">
    <property type="protein sequence ID" value="QYC39047.1"/>
    <property type="molecule type" value="Genomic_DNA"/>
</dbReference>
<dbReference type="InterPro" id="IPR001387">
    <property type="entry name" value="Cro/C1-type_HTH"/>
</dbReference>